<reference evidence="2" key="2">
    <citation type="submission" date="2015-01" db="EMBL/GenBank/DDBJ databases">
        <title>Evolutionary Origins and Diversification of the Mycorrhizal Mutualists.</title>
        <authorList>
            <consortium name="DOE Joint Genome Institute"/>
            <consortium name="Mycorrhizal Genomics Consortium"/>
            <person name="Kohler A."/>
            <person name="Kuo A."/>
            <person name="Nagy L.G."/>
            <person name="Floudas D."/>
            <person name="Copeland A."/>
            <person name="Barry K.W."/>
            <person name="Cichocki N."/>
            <person name="Veneault-Fourrey C."/>
            <person name="LaButti K."/>
            <person name="Lindquist E.A."/>
            <person name="Lipzen A."/>
            <person name="Lundell T."/>
            <person name="Morin E."/>
            <person name="Murat C."/>
            <person name="Riley R."/>
            <person name="Ohm R."/>
            <person name="Sun H."/>
            <person name="Tunlid A."/>
            <person name="Henrissat B."/>
            <person name="Grigoriev I.V."/>
            <person name="Hibbett D.S."/>
            <person name="Martin F."/>
        </authorList>
    </citation>
    <scope>NUCLEOTIDE SEQUENCE [LARGE SCALE GENOMIC DNA]</scope>
    <source>
        <strain evidence="2">Marx 270</strain>
    </source>
</reference>
<sequence length="228" mass="25856">MSFLPSPGHLLSADLWPEDLKAIIHSRTLVDDLQQWQSFPSSLSHMVEWATIARDPTSADRRRSHLLVYKTLPIPKPFSALYPVSVHIYGFLDKFCVGDFGNWNGDCMKATYAVQSLSLCSAGNTTAWRNQLERLNLMATFASRVLKVPLPSVQFRSHLHMQRKVFTKRPLEARESLPQDLPLAHDMTAQNAHDPRLPGPPWEWNGPVEILERNEDGTITPIHEVLLS</sequence>
<evidence type="ECO:0000313" key="2">
    <source>
        <dbReference type="Proteomes" id="UP000054217"/>
    </source>
</evidence>
<protein>
    <submittedName>
        <fullName evidence="1">Uncharacterized protein</fullName>
    </submittedName>
</protein>
<proteinExistence type="predicted"/>
<dbReference type="InParanoid" id="A0A0C3PC16"/>
<reference evidence="1 2" key="1">
    <citation type="submission" date="2014-04" db="EMBL/GenBank/DDBJ databases">
        <authorList>
            <consortium name="DOE Joint Genome Institute"/>
            <person name="Kuo A."/>
            <person name="Kohler A."/>
            <person name="Costa M.D."/>
            <person name="Nagy L.G."/>
            <person name="Floudas D."/>
            <person name="Copeland A."/>
            <person name="Barry K.W."/>
            <person name="Cichocki N."/>
            <person name="Veneault-Fourrey C."/>
            <person name="LaButti K."/>
            <person name="Lindquist E.A."/>
            <person name="Lipzen A."/>
            <person name="Lundell T."/>
            <person name="Morin E."/>
            <person name="Murat C."/>
            <person name="Sun H."/>
            <person name="Tunlid A."/>
            <person name="Henrissat B."/>
            <person name="Grigoriev I.V."/>
            <person name="Hibbett D.S."/>
            <person name="Martin F."/>
            <person name="Nordberg H.P."/>
            <person name="Cantor M.N."/>
            <person name="Hua S.X."/>
        </authorList>
    </citation>
    <scope>NUCLEOTIDE SEQUENCE [LARGE SCALE GENOMIC DNA]</scope>
    <source>
        <strain evidence="1 2">Marx 270</strain>
    </source>
</reference>
<dbReference type="OrthoDB" id="2615814at2759"/>
<gene>
    <name evidence="1" type="ORF">M404DRAFT_25259</name>
</gene>
<organism evidence="1 2">
    <name type="scientific">Pisolithus tinctorius Marx 270</name>
    <dbReference type="NCBI Taxonomy" id="870435"/>
    <lineage>
        <taxon>Eukaryota</taxon>
        <taxon>Fungi</taxon>
        <taxon>Dikarya</taxon>
        <taxon>Basidiomycota</taxon>
        <taxon>Agaricomycotina</taxon>
        <taxon>Agaricomycetes</taxon>
        <taxon>Agaricomycetidae</taxon>
        <taxon>Boletales</taxon>
        <taxon>Sclerodermatineae</taxon>
        <taxon>Pisolithaceae</taxon>
        <taxon>Pisolithus</taxon>
    </lineage>
</organism>
<evidence type="ECO:0000313" key="1">
    <source>
        <dbReference type="EMBL" id="KIO05541.1"/>
    </source>
</evidence>
<dbReference type="EMBL" id="KN831966">
    <property type="protein sequence ID" value="KIO05541.1"/>
    <property type="molecule type" value="Genomic_DNA"/>
</dbReference>
<keyword evidence="2" id="KW-1185">Reference proteome</keyword>
<name>A0A0C3PC16_PISTI</name>
<dbReference type="HOGENOM" id="CLU_075367_0_0_1"/>
<accession>A0A0C3PC16</accession>
<dbReference type="AlphaFoldDB" id="A0A0C3PC16"/>
<dbReference type="Proteomes" id="UP000054217">
    <property type="component" value="Unassembled WGS sequence"/>
</dbReference>